<evidence type="ECO:0008006" key="4">
    <source>
        <dbReference type="Google" id="ProtNLM"/>
    </source>
</evidence>
<evidence type="ECO:0000256" key="1">
    <source>
        <dbReference type="SAM" id="Phobius"/>
    </source>
</evidence>
<evidence type="ECO:0000313" key="2">
    <source>
        <dbReference type="EMBL" id="MBE5062593.1"/>
    </source>
</evidence>
<gene>
    <name evidence="2" type="ORF">INF30_04850</name>
</gene>
<accession>A0ABR9RI05</accession>
<keyword evidence="3" id="KW-1185">Reference proteome</keyword>
<keyword evidence="1" id="KW-0812">Transmembrane</keyword>
<keyword evidence="1" id="KW-1133">Transmembrane helix</keyword>
<organism evidence="2 3">
    <name type="scientific">Claveliimonas monacensis</name>
    <dbReference type="NCBI Taxonomy" id="2779351"/>
    <lineage>
        <taxon>Bacteria</taxon>
        <taxon>Bacillati</taxon>
        <taxon>Bacillota</taxon>
        <taxon>Clostridia</taxon>
        <taxon>Lachnospirales</taxon>
        <taxon>Lachnospiraceae</taxon>
        <taxon>Claveliimonas</taxon>
    </lineage>
</organism>
<feature type="transmembrane region" description="Helical" evidence="1">
    <location>
        <begin position="44"/>
        <end position="65"/>
    </location>
</feature>
<reference evidence="2 3" key="1">
    <citation type="submission" date="2020-10" db="EMBL/GenBank/DDBJ databases">
        <title>ChiBAC.</title>
        <authorList>
            <person name="Zenner C."/>
            <person name="Hitch T.C.A."/>
            <person name="Clavel T."/>
        </authorList>
    </citation>
    <scope>NUCLEOTIDE SEQUENCE [LARGE SCALE GENOMIC DNA]</scope>
    <source>
        <strain evidence="2 3">DSM 108991</strain>
    </source>
</reference>
<proteinExistence type="predicted"/>
<dbReference type="EMBL" id="JADCKL010000002">
    <property type="protein sequence ID" value="MBE5062593.1"/>
    <property type="molecule type" value="Genomic_DNA"/>
</dbReference>
<feature type="transmembrane region" description="Helical" evidence="1">
    <location>
        <begin position="77"/>
        <end position="98"/>
    </location>
</feature>
<dbReference type="Proteomes" id="UP000758652">
    <property type="component" value="Unassembled WGS sequence"/>
</dbReference>
<name>A0ABR9RI05_9FIRM</name>
<sequence>MYRIKQSASGNQALYAHETDGTENPAANSLDRSVRSFLRQRKKLWISAFLVSLGIVIAETILMLASGMTAAQMGDSLYVSFVMLLFAGGLCIFVREVLPPCYDRDRINFVSQGILRIHMPGLTFNNRISHLIAKV</sequence>
<keyword evidence="1" id="KW-0472">Membrane</keyword>
<protein>
    <recommendedName>
        <fullName evidence="4">CNNM transmembrane domain-containing protein</fullName>
    </recommendedName>
</protein>
<evidence type="ECO:0000313" key="3">
    <source>
        <dbReference type="Proteomes" id="UP000758652"/>
    </source>
</evidence>
<comment type="caution">
    <text evidence="2">The sequence shown here is derived from an EMBL/GenBank/DDBJ whole genome shotgun (WGS) entry which is preliminary data.</text>
</comment>